<evidence type="ECO:0000313" key="1">
    <source>
        <dbReference type="EMBL" id="OLP06301.1"/>
    </source>
</evidence>
<sequence>MLFSAELCFYRASQVLVTSVLGAPASLGTTLTKAIVLAKSHAPS</sequence>
<dbReference type="EMBL" id="MSYM01000013">
    <property type="protein sequence ID" value="OLP06301.1"/>
    <property type="molecule type" value="Genomic_DNA"/>
</dbReference>
<keyword evidence="2" id="KW-1185">Reference proteome</keyword>
<evidence type="ECO:0000313" key="2">
    <source>
        <dbReference type="Proteomes" id="UP000185911"/>
    </source>
</evidence>
<dbReference type="AlphaFoldDB" id="A0A1Q8YE10"/>
<name>A0A1Q8YE10_9BURK</name>
<protein>
    <submittedName>
        <fullName evidence="1">Uncharacterized protein</fullName>
    </submittedName>
</protein>
<comment type="caution">
    <text evidence="1">The sequence shown here is derived from an EMBL/GenBank/DDBJ whole genome shotgun (WGS) entry which is preliminary data.</text>
</comment>
<accession>A0A1Q8YE10</accession>
<organism evidence="1 2">
    <name type="scientific">Rhodoferax antarcticus ANT.BR</name>
    <dbReference type="NCBI Taxonomy" id="1111071"/>
    <lineage>
        <taxon>Bacteria</taxon>
        <taxon>Pseudomonadati</taxon>
        <taxon>Pseudomonadota</taxon>
        <taxon>Betaproteobacteria</taxon>
        <taxon>Burkholderiales</taxon>
        <taxon>Comamonadaceae</taxon>
        <taxon>Rhodoferax</taxon>
    </lineage>
</organism>
<dbReference type="Proteomes" id="UP000185911">
    <property type="component" value="Unassembled WGS sequence"/>
</dbReference>
<reference evidence="1 2" key="1">
    <citation type="submission" date="2017-01" db="EMBL/GenBank/DDBJ databases">
        <title>Genome sequence of Rhodoferax antarcticus ANT.BR, a psychrophilic purple nonsulfur bacterium from an Antarctic microbial mat.</title>
        <authorList>
            <person name="Baker J."/>
            <person name="Riester C."/>
            <person name="Skinner B."/>
            <person name="Newell A."/>
            <person name="Swingley W."/>
            <person name="Madigan M."/>
            <person name="Jung D."/>
            <person name="Asao M."/>
            <person name="Chen M."/>
            <person name="Loughlin P."/>
            <person name="Pan H."/>
            <person name="Lin S."/>
            <person name="Li N."/>
            <person name="Shaw J."/>
            <person name="Prado M."/>
            <person name="Sherman C."/>
            <person name="Li X."/>
            <person name="Tang J."/>
            <person name="Blankenship R."/>
            <person name="Zhao T."/>
            <person name="Touchman J."/>
            <person name="Sattley M."/>
        </authorList>
    </citation>
    <scope>NUCLEOTIDE SEQUENCE [LARGE SCALE GENOMIC DNA]</scope>
    <source>
        <strain evidence="1 2">ANT.BR</strain>
    </source>
</reference>
<proteinExistence type="predicted"/>
<gene>
    <name evidence="1" type="ORF">BLL52_2532</name>
</gene>